<dbReference type="InterPro" id="IPR018713">
    <property type="entry name" value="MPAB/Lcp_cat_dom"/>
</dbReference>
<dbReference type="RefSeq" id="WP_083022862.1">
    <property type="nucleotide sequence ID" value="NZ_AP022589.1"/>
</dbReference>
<organism evidence="1 2">
    <name type="scientific">Mycolicibacter minnesotensis</name>
    <dbReference type="NCBI Taxonomy" id="1118379"/>
    <lineage>
        <taxon>Bacteria</taxon>
        <taxon>Bacillati</taxon>
        <taxon>Actinomycetota</taxon>
        <taxon>Actinomycetes</taxon>
        <taxon>Mycobacteriales</taxon>
        <taxon>Mycobacteriaceae</taxon>
        <taxon>Mycolicibacter</taxon>
    </lineage>
</organism>
<name>A0A7I7RBP7_9MYCO</name>
<protein>
    <submittedName>
        <fullName evidence="1">Uncharacterized protein</fullName>
    </submittedName>
</protein>
<comment type="caution">
    <text evidence="1">The sequence shown here is derived from an EMBL/GenBank/DDBJ whole genome shotgun (WGS) entry which is preliminary data.</text>
</comment>
<dbReference type="AlphaFoldDB" id="A0A7I7RBP7"/>
<sequence>MPKVELDALPFDEGRAMRINAARAVVPGDVVDAFVRGMFWTDPLVDAAVEDFANLEPGVGWRLLDEALASSSPRAAGAPVSLEALLEPVMSPPDWFDAEQVRWGAAVWWRFGVSVLIGMPAAQRLSYQWGDLNKPQAMNGRSEKMAARRYEETARWVLSATNPGTLSPGAQGFVDTIKIRFVHAMVRRKLRNDARWDTPAWGEPIHGTGMALTANAFLLAPFAVSRTLGASFTDAEMEAMRATWRWIAFLMGVPDQLLPTDLTRAQQMLDAGTMIFAPPDADSPKLDGALMRAGVRIERMFPRTLRPIIAPVGRPLASQALWGTSNVIMGQVWEHLDEPERVHHPLLTVLRPVISLSEYQRRRGRRGSDLAIADHQRKYLSKPLTLMKAAPRSVEPHQAVAPVA</sequence>
<dbReference type="GO" id="GO:0016491">
    <property type="term" value="F:oxidoreductase activity"/>
    <property type="evidence" value="ECO:0007669"/>
    <property type="project" value="InterPro"/>
</dbReference>
<dbReference type="PANTHER" id="PTHR37539">
    <property type="entry name" value="SECRETED PROTEIN-RELATED"/>
    <property type="match status" value="1"/>
</dbReference>
<dbReference type="InterPro" id="IPR037473">
    <property type="entry name" value="Lcp-like"/>
</dbReference>
<dbReference type="EMBL" id="MVHZ01000003">
    <property type="protein sequence ID" value="ORB03050.1"/>
    <property type="molecule type" value="Genomic_DNA"/>
</dbReference>
<dbReference type="PANTHER" id="PTHR37539:SF1">
    <property type="entry name" value="ER-BOUND OXYGENASE MPAB_MPAB'_RUBBER OXYGENASE CATALYTIC DOMAIN-CONTAINING PROTEIN"/>
    <property type="match status" value="1"/>
</dbReference>
<dbReference type="Pfam" id="PF09995">
    <property type="entry name" value="MPAB_Lcp_cat"/>
    <property type="match status" value="1"/>
</dbReference>
<dbReference type="Proteomes" id="UP000192320">
    <property type="component" value="Unassembled WGS sequence"/>
</dbReference>
<reference evidence="1 2" key="1">
    <citation type="submission" date="2017-02" db="EMBL/GenBank/DDBJ databases">
        <title>The new phylogeny of genus Mycobacterium.</title>
        <authorList>
            <person name="Tortoli E."/>
            <person name="Trovato A."/>
            <person name="Cirillo D.M."/>
        </authorList>
    </citation>
    <scope>NUCLEOTIDE SEQUENCE [LARGE SCALE GENOMIC DNA]</scope>
    <source>
        <strain evidence="1 2">DSM 45633</strain>
    </source>
</reference>
<accession>A0A7I7RBP7</accession>
<evidence type="ECO:0000313" key="1">
    <source>
        <dbReference type="EMBL" id="ORB03050.1"/>
    </source>
</evidence>
<keyword evidence="2" id="KW-1185">Reference proteome</keyword>
<proteinExistence type="predicted"/>
<dbReference type="OrthoDB" id="7614910at2"/>
<evidence type="ECO:0000313" key="2">
    <source>
        <dbReference type="Proteomes" id="UP000192320"/>
    </source>
</evidence>
<gene>
    <name evidence="1" type="ORF">BST33_03595</name>
</gene>